<organism evidence="1 2">
    <name type="scientific">Smallanthus sonchifolius</name>
    <dbReference type="NCBI Taxonomy" id="185202"/>
    <lineage>
        <taxon>Eukaryota</taxon>
        <taxon>Viridiplantae</taxon>
        <taxon>Streptophyta</taxon>
        <taxon>Embryophyta</taxon>
        <taxon>Tracheophyta</taxon>
        <taxon>Spermatophyta</taxon>
        <taxon>Magnoliopsida</taxon>
        <taxon>eudicotyledons</taxon>
        <taxon>Gunneridae</taxon>
        <taxon>Pentapetalae</taxon>
        <taxon>asterids</taxon>
        <taxon>campanulids</taxon>
        <taxon>Asterales</taxon>
        <taxon>Asteraceae</taxon>
        <taxon>Asteroideae</taxon>
        <taxon>Heliantheae alliance</taxon>
        <taxon>Millerieae</taxon>
        <taxon>Smallanthus</taxon>
    </lineage>
</organism>
<dbReference type="EMBL" id="CM042022">
    <property type="protein sequence ID" value="KAI3815781.1"/>
    <property type="molecule type" value="Genomic_DNA"/>
</dbReference>
<accession>A0ACB9J6N3</accession>
<reference evidence="1 2" key="2">
    <citation type="journal article" date="2022" name="Mol. Ecol. Resour.">
        <title>The genomes of chicory, endive, great burdock and yacon provide insights into Asteraceae paleo-polyploidization history and plant inulin production.</title>
        <authorList>
            <person name="Fan W."/>
            <person name="Wang S."/>
            <person name="Wang H."/>
            <person name="Wang A."/>
            <person name="Jiang F."/>
            <person name="Liu H."/>
            <person name="Zhao H."/>
            <person name="Xu D."/>
            <person name="Zhang Y."/>
        </authorList>
    </citation>
    <scope>NUCLEOTIDE SEQUENCE [LARGE SCALE GENOMIC DNA]</scope>
    <source>
        <strain evidence="2">cv. Yunnan</strain>
        <tissue evidence="1">Leaves</tissue>
    </source>
</reference>
<comment type="caution">
    <text evidence="1">The sequence shown here is derived from an EMBL/GenBank/DDBJ whole genome shotgun (WGS) entry which is preliminary data.</text>
</comment>
<evidence type="ECO:0000313" key="2">
    <source>
        <dbReference type="Proteomes" id="UP001056120"/>
    </source>
</evidence>
<dbReference type="Proteomes" id="UP001056120">
    <property type="component" value="Linkage Group LG05"/>
</dbReference>
<name>A0ACB9J6N3_9ASTR</name>
<keyword evidence="2" id="KW-1185">Reference proteome</keyword>
<evidence type="ECO:0000313" key="1">
    <source>
        <dbReference type="EMBL" id="KAI3815781.1"/>
    </source>
</evidence>
<sequence>MIENQTLLLAQLVQNDRDAWQRPDNHDALLKNQQSAFQDLQRTVGDIAQVLKDRQGGPSSSSNALVMAVSVRSVEKKEVVEDDSHSIEYGIPSVEEVKKVDWRARFAAIDAKMAEERESPPGVDEEESL</sequence>
<reference evidence="2" key="1">
    <citation type="journal article" date="2022" name="Mol. Ecol. Resour.">
        <title>The genomes of chicory, endive, great burdock and yacon provide insights into Asteraceae palaeo-polyploidization history and plant inulin production.</title>
        <authorList>
            <person name="Fan W."/>
            <person name="Wang S."/>
            <person name="Wang H."/>
            <person name="Wang A."/>
            <person name="Jiang F."/>
            <person name="Liu H."/>
            <person name="Zhao H."/>
            <person name="Xu D."/>
            <person name="Zhang Y."/>
        </authorList>
    </citation>
    <scope>NUCLEOTIDE SEQUENCE [LARGE SCALE GENOMIC DNA]</scope>
    <source>
        <strain evidence="2">cv. Yunnan</strain>
    </source>
</reference>
<proteinExistence type="predicted"/>
<gene>
    <name evidence="1" type="ORF">L1987_15463</name>
</gene>
<protein>
    <submittedName>
        <fullName evidence="1">Uncharacterized protein</fullName>
    </submittedName>
</protein>